<evidence type="ECO:0000256" key="1">
    <source>
        <dbReference type="SAM" id="MobiDB-lite"/>
    </source>
</evidence>
<feature type="region of interest" description="Disordered" evidence="1">
    <location>
        <begin position="1"/>
        <end position="60"/>
    </location>
</feature>
<dbReference type="AlphaFoldDB" id="A0AA38C2U6"/>
<sequence>ESGNGVNDELEEIGNEGMMQLEGGSEGGGRGCNGIMNSGREEGGGSEGKWRLEGGKGGDG</sequence>
<evidence type="ECO:0000313" key="2">
    <source>
        <dbReference type="EMBL" id="KAH9290069.1"/>
    </source>
</evidence>
<gene>
    <name evidence="2" type="ORF">KI387_034186</name>
</gene>
<organism evidence="2 3">
    <name type="scientific">Taxus chinensis</name>
    <name type="common">Chinese yew</name>
    <name type="synonym">Taxus wallichiana var. chinensis</name>
    <dbReference type="NCBI Taxonomy" id="29808"/>
    <lineage>
        <taxon>Eukaryota</taxon>
        <taxon>Viridiplantae</taxon>
        <taxon>Streptophyta</taxon>
        <taxon>Embryophyta</taxon>
        <taxon>Tracheophyta</taxon>
        <taxon>Spermatophyta</taxon>
        <taxon>Pinopsida</taxon>
        <taxon>Pinidae</taxon>
        <taxon>Conifers II</taxon>
        <taxon>Cupressales</taxon>
        <taxon>Taxaceae</taxon>
        <taxon>Taxus</taxon>
    </lineage>
</organism>
<dbReference type="Proteomes" id="UP000824469">
    <property type="component" value="Unassembled WGS sequence"/>
</dbReference>
<protein>
    <submittedName>
        <fullName evidence="2">Uncharacterized protein</fullName>
    </submittedName>
</protein>
<keyword evidence="3" id="KW-1185">Reference proteome</keyword>
<proteinExistence type="predicted"/>
<comment type="caution">
    <text evidence="2">The sequence shown here is derived from an EMBL/GenBank/DDBJ whole genome shotgun (WGS) entry which is preliminary data.</text>
</comment>
<accession>A0AA38C2U6</accession>
<dbReference type="EMBL" id="JAHRHJ020003813">
    <property type="protein sequence ID" value="KAH9290069.1"/>
    <property type="molecule type" value="Genomic_DNA"/>
</dbReference>
<feature type="compositionally biased region" description="Basic and acidic residues" evidence="1">
    <location>
        <begin position="39"/>
        <end position="60"/>
    </location>
</feature>
<reference evidence="2 3" key="1">
    <citation type="journal article" date="2021" name="Nat. Plants">
        <title>The Taxus genome provides insights into paclitaxel biosynthesis.</title>
        <authorList>
            <person name="Xiong X."/>
            <person name="Gou J."/>
            <person name="Liao Q."/>
            <person name="Li Y."/>
            <person name="Zhou Q."/>
            <person name="Bi G."/>
            <person name="Li C."/>
            <person name="Du R."/>
            <person name="Wang X."/>
            <person name="Sun T."/>
            <person name="Guo L."/>
            <person name="Liang H."/>
            <person name="Lu P."/>
            <person name="Wu Y."/>
            <person name="Zhang Z."/>
            <person name="Ro D.K."/>
            <person name="Shang Y."/>
            <person name="Huang S."/>
            <person name="Yan J."/>
        </authorList>
    </citation>
    <scope>NUCLEOTIDE SEQUENCE [LARGE SCALE GENOMIC DNA]</scope>
    <source>
        <strain evidence="2">Ta-2019</strain>
    </source>
</reference>
<name>A0AA38C2U6_TAXCH</name>
<evidence type="ECO:0000313" key="3">
    <source>
        <dbReference type="Proteomes" id="UP000824469"/>
    </source>
</evidence>
<feature type="non-terminal residue" evidence="2">
    <location>
        <position position="1"/>
    </location>
</feature>